<feature type="compositionally biased region" description="Basic and acidic residues" evidence="12">
    <location>
        <begin position="13"/>
        <end position="32"/>
    </location>
</feature>
<proteinExistence type="inferred from homology"/>
<dbReference type="EMBL" id="CAIIXF020000006">
    <property type="protein sequence ID" value="CAH1787675.1"/>
    <property type="molecule type" value="Genomic_DNA"/>
</dbReference>
<dbReference type="PANTHER" id="PTHR16515">
    <property type="entry name" value="PR DOMAIN ZINC FINGER PROTEIN"/>
    <property type="match status" value="1"/>
</dbReference>
<dbReference type="Pfam" id="PF00096">
    <property type="entry name" value="zf-C2H2"/>
    <property type="match status" value="3"/>
</dbReference>
<evidence type="ECO:0000256" key="11">
    <source>
        <dbReference type="PROSITE-ProRule" id="PRU00042"/>
    </source>
</evidence>
<feature type="non-terminal residue" evidence="14">
    <location>
        <position position="210"/>
    </location>
</feature>
<evidence type="ECO:0000256" key="12">
    <source>
        <dbReference type="SAM" id="MobiDB-lite"/>
    </source>
</evidence>
<dbReference type="PANTHER" id="PTHR16515:SF49">
    <property type="entry name" value="GASTRULA ZINC FINGER PROTEIN XLCGF49.1-LIKE-RELATED"/>
    <property type="match status" value="1"/>
</dbReference>
<organism evidence="14 15">
    <name type="scientific">Owenia fusiformis</name>
    <name type="common">Polychaete worm</name>
    <dbReference type="NCBI Taxonomy" id="6347"/>
    <lineage>
        <taxon>Eukaryota</taxon>
        <taxon>Metazoa</taxon>
        <taxon>Spiralia</taxon>
        <taxon>Lophotrochozoa</taxon>
        <taxon>Annelida</taxon>
        <taxon>Polychaeta</taxon>
        <taxon>Sedentaria</taxon>
        <taxon>Canalipalpata</taxon>
        <taxon>Sabellida</taxon>
        <taxon>Oweniida</taxon>
        <taxon>Oweniidae</taxon>
        <taxon>Owenia</taxon>
    </lineage>
</organism>
<dbReference type="GO" id="GO:0005634">
    <property type="term" value="C:nucleus"/>
    <property type="evidence" value="ECO:0007669"/>
    <property type="project" value="UniProtKB-SubCell"/>
</dbReference>
<evidence type="ECO:0000256" key="5">
    <source>
        <dbReference type="ARBA" id="ARBA00022771"/>
    </source>
</evidence>
<reference evidence="14" key="1">
    <citation type="submission" date="2022-03" db="EMBL/GenBank/DDBJ databases">
        <authorList>
            <person name="Martin C."/>
        </authorList>
    </citation>
    <scope>NUCLEOTIDE SEQUENCE</scope>
</reference>
<keyword evidence="15" id="KW-1185">Reference proteome</keyword>
<dbReference type="GO" id="GO:0010468">
    <property type="term" value="P:regulation of gene expression"/>
    <property type="evidence" value="ECO:0007669"/>
    <property type="project" value="TreeGrafter"/>
</dbReference>
<evidence type="ECO:0000256" key="8">
    <source>
        <dbReference type="ARBA" id="ARBA00023125"/>
    </source>
</evidence>
<evidence type="ECO:0000313" key="15">
    <source>
        <dbReference type="Proteomes" id="UP000749559"/>
    </source>
</evidence>
<feature type="compositionally biased region" description="Polar residues" evidence="12">
    <location>
        <begin position="40"/>
        <end position="52"/>
    </location>
</feature>
<dbReference type="GO" id="GO:0003677">
    <property type="term" value="F:DNA binding"/>
    <property type="evidence" value="ECO:0007669"/>
    <property type="project" value="UniProtKB-KW"/>
</dbReference>
<keyword evidence="8" id="KW-0238">DNA-binding</keyword>
<dbReference type="OrthoDB" id="6136801at2759"/>
<dbReference type="FunFam" id="3.30.160.60:FF:000744">
    <property type="entry name" value="zinc finger E-box-binding homeobox 1"/>
    <property type="match status" value="1"/>
</dbReference>
<dbReference type="Proteomes" id="UP000749559">
    <property type="component" value="Unassembled WGS sequence"/>
</dbReference>
<name>A0A8S4P4I2_OWEFU</name>
<dbReference type="InterPro" id="IPR050331">
    <property type="entry name" value="Zinc_finger"/>
</dbReference>
<dbReference type="InterPro" id="IPR036236">
    <property type="entry name" value="Znf_C2H2_sf"/>
</dbReference>
<dbReference type="AlphaFoldDB" id="A0A8S4P4I2"/>
<evidence type="ECO:0000256" key="9">
    <source>
        <dbReference type="ARBA" id="ARBA00023163"/>
    </source>
</evidence>
<evidence type="ECO:0000256" key="10">
    <source>
        <dbReference type="ARBA" id="ARBA00023242"/>
    </source>
</evidence>
<dbReference type="Gene3D" id="3.30.160.60">
    <property type="entry name" value="Classic Zinc Finger"/>
    <property type="match status" value="3"/>
</dbReference>
<evidence type="ECO:0000256" key="3">
    <source>
        <dbReference type="ARBA" id="ARBA00022723"/>
    </source>
</evidence>
<protein>
    <recommendedName>
        <fullName evidence="13">C2H2-type domain-containing protein</fullName>
    </recommendedName>
</protein>
<dbReference type="PROSITE" id="PS00028">
    <property type="entry name" value="ZINC_FINGER_C2H2_1"/>
    <property type="match status" value="3"/>
</dbReference>
<comment type="subcellular location">
    <subcellularLocation>
        <location evidence="1">Nucleus</location>
    </subcellularLocation>
</comment>
<keyword evidence="3" id="KW-0479">Metal-binding</keyword>
<evidence type="ECO:0000256" key="7">
    <source>
        <dbReference type="ARBA" id="ARBA00023015"/>
    </source>
</evidence>
<evidence type="ECO:0000313" key="14">
    <source>
        <dbReference type="EMBL" id="CAH1787675.1"/>
    </source>
</evidence>
<feature type="region of interest" description="Disordered" evidence="12">
    <location>
        <begin position="13"/>
        <end position="54"/>
    </location>
</feature>
<keyword evidence="10" id="KW-0539">Nucleus</keyword>
<sequence length="210" mass="23879">IVGEKFEACNEEKIEEKNKWKKKKEEQRKWKETNGIPFPTASSSKANSSTELESAIKPSLNDGSVCILELIKQEDNDGSTDVVTVDVNQDNVLNSNQQSPTIYDNRNTNKALTKLTENKRGRKNKDKIINCDVCSKIFSSKSGLVTHMRTHMSEKPFKCDICLKVFSVKSSLTTHKYIHTGERLYKCDVCMRSFSKNSSLMNHNRIHTGE</sequence>
<feature type="domain" description="C2H2-type" evidence="13">
    <location>
        <begin position="157"/>
        <end position="184"/>
    </location>
</feature>
<evidence type="ECO:0000256" key="4">
    <source>
        <dbReference type="ARBA" id="ARBA00022737"/>
    </source>
</evidence>
<keyword evidence="6" id="KW-0862">Zinc</keyword>
<accession>A0A8S4P4I2</accession>
<keyword evidence="4" id="KW-0677">Repeat</keyword>
<dbReference type="FunFam" id="3.30.160.60:FF:000446">
    <property type="entry name" value="Zinc finger protein"/>
    <property type="match status" value="1"/>
</dbReference>
<evidence type="ECO:0000256" key="1">
    <source>
        <dbReference type="ARBA" id="ARBA00004123"/>
    </source>
</evidence>
<dbReference type="FunFam" id="3.30.160.60:FF:000608">
    <property type="entry name" value="zinc finger protein 286A isoform X1"/>
    <property type="match status" value="1"/>
</dbReference>
<dbReference type="InterPro" id="IPR013087">
    <property type="entry name" value="Znf_C2H2_type"/>
</dbReference>
<dbReference type="SMART" id="SM00355">
    <property type="entry name" value="ZnF_C2H2"/>
    <property type="match status" value="3"/>
</dbReference>
<evidence type="ECO:0000256" key="2">
    <source>
        <dbReference type="ARBA" id="ARBA00006991"/>
    </source>
</evidence>
<keyword evidence="5 11" id="KW-0863">Zinc-finger</keyword>
<comment type="similarity">
    <text evidence="2">Belongs to the krueppel C2H2-type zinc-finger protein family.</text>
</comment>
<dbReference type="PROSITE" id="PS50157">
    <property type="entry name" value="ZINC_FINGER_C2H2_2"/>
    <property type="match status" value="3"/>
</dbReference>
<keyword evidence="7" id="KW-0805">Transcription regulation</keyword>
<dbReference type="GO" id="GO:0008270">
    <property type="term" value="F:zinc ion binding"/>
    <property type="evidence" value="ECO:0007669"/>
    <property type="project" value="UniProtKB-KW"/>
</dbReference>
<feature type="non-terminal residue" evidence="14">
    <location>
        <position position="1"/>
    </location>
</feature>
<gene>
    <name evidence="14" type="ORF">OFUS_LOCUS13321</name>
</gene>
<dbReference type="SUPFAM" id="SSF57667">
    <property type="entry name" value="beta-beta-alpha zinc fingers"/>
    <property type="match status" value="2"/>
</dbReference>
<evidence type="ECO:0000259" key="13">
    <source>
        <dbReference type="PROSITE" id="PS50157"/>
    </source>
</evidence>
<comment type="caution">
    <text evidence="14">The sequence shown here is derived from an EMBL/GenBank/DDBJ whole genome shotgun (WGS) entry which is preliminary data.</text>
</comment>
<feature type="domain" description="C2H2-type" evidence="13">
    <location>
        <begin position="129"/>
        <end position="156"/>
    </location>
</feature>
<keyword evidence="9" id="KW-0804">Transcription</keyword>
<feature type="domain" description="C2H2-type" evidence="13">
    <location>
        <begin position="185"/>
        <end position="210"/>
    </location>
</feature>
<evidence type="ECO:0000256" key="6">
    <source>
        <dbReference type="ARBA" id="ARBA00022833"/>
    </source>
</evidence>